<dbReference type="Gene3D" id="3.40.50.2300">
    <property type="match status" value="2"/>
</dbReference>
<evidence type="ECO:0000256" key="3">
    <source>
        <dbReference type="ARBA" id="ARBA00023125"/>
    </source>
</evidence>
<sequence>MGRNVSIRDVASAAGVSVTTVSHVLNNTTGARVSEVTRERVTEAAARLGYAPNKLAQGLRLQRTQILALLSDQIATTPHAGRIMLGAQEAASAKGWVVLLLNSGGDPDLEDREISALLQHQVDGVLYATMYHRQVTVPDRLAGLPVVLLDASSTAKVYPSVVPDEVGGGRAAVQELVTAGHRRIGFATNIDDIPATHGRLVGYRQALSDAGLPFAPDLVVVEQSDTPGGYRAAMELLRRPDRPTGLFCFNDRMAMGAYWAAHELGLRIPDDVSVVGFDNQEMIADGLFPALTTVALPHYEMGAWAVNTMIDILGKVQPARRRRRTPAHITMECPLVRRDSVAAPTIP</sequence>
<dbReference type="PROSITE" id="PS00356">
    <property type="entry name" value="HTH_LACI_1"/>
    <property type="match status" value="1"/>
</dbReference>
<proteinExistence type="predicted"/>
<dbReference type="CDD" id="cd06288">
    <property type="entry name" value="PBP1_sucrose_transcription_regulator"/>
    <property type="match status" value="1"/>
</dbReference>
<dbReference type="PANTHER" id="PTHR30146:SF148">
    <property type="entry name" value="HTH-TYPE TRANSCRIPTIONAL REPRESSOR PURR-RELATED"/>
    <property type="match status" value="1"/>
</dbReference>
<dbReference type="GO" id="GO:0003677">
    <property type="term" value="F:DNA binding"/>
    <property type="evidence" value="ECO:0007669"/>
    <property type="project" value="UniProtKB-KW"/>
</dbReference>
<keyword evidence="1" id="KW-0678">Repressor</keyword>
<keyword evidence="2" id="KW-0805">Transcription regulation</keyword>
<feature type="domain" description="HTH lacI-type" evidence="5">
    <location>
        <begin position="5"/>
        <end position="61"/>
    </location>
</feature>
<evidence type="ECO:0000313" key="6">
    <source>
        <dbReference type="EMBL" id="MFF5291003.1"/>
    </source>
</evidence>
<accession>A0ABW6WD77</accession>
<dbReference type="InterPro" id="IPR001761">
    <property type="entry name" value="Peripla_BP/Lac1_sug-bd_dom"/>
</dbReference>
<evidence type="ECO:0000256" key="1">
    <source>
        <dbReference type="ARBA" id="ARBA00022491"/>
    </source>
</evidence>
<dbReference type="SUPFAM" id="SSF53822">
    <property type="entry name" value="Periplasmic binding protein-like I"/>
    <property type="match status" value="1"/>
</dbReference>
<dbReference type="Pfam" id="PF00356">
    <property type="entry name" value="LacI"/>
    <property type="match status" value="1"/>
</dbReference>
<dbReference type="InterPro" id="IPR010982">
    <property type="entry name" value="Lambda_DNA-bd_dom_sf"/>
</dbReference>
<dbReference type="EMBL" id="JBIAZU010000003">
    <property type="protein sequence ID" value="MFF5291003.1"/>
    <property type="molecule type" value="Genomic_DNA"/>
</dbReference>
<dbReference type="SUPFAM" id="SSF47413">
    <property type="entry name" value="lambda repressor-like DNA-binding domains"/>
    <property type="match status" value="1"/>
</dbReference>
<gene>
    <name evidence="6" type="ORF">ACFY35_16290</name>
</gene>
<dbReference type="PROSITE" id="PS50932">
    <property type="entry name" value="HTH_LACI_2"/>
    <property type="match status" value="1"/>
</dbReference>
<dbReference type="Gene3D" id="1.10.260.40">
    <property type="entry name" value="lambda repressor-like DNA-binding domains"/>
    <property type="match status" value="1"/>
</dbReference>
<dbReference type="InterPro" id="IPR000843">
    <property type="entry name" value="HTH_LacI"/>
</dbReference>
<keyword evidence="7" id="KW-1185">Reference proteome</keyword>
<reference evidence="6 7" key="1">
    <citation type="submission" date="2024-10" db="EMBL/GenBank/DDBJ databases">
        <title>The Natural Products Discovery Center: Release of the First 8490 Sequenced Strains for Exploring Actinobacteria Biosynthetic Diversity.</title>
        <authorList>
            <person name="Kalkreuter E."/>
            <person name="Kautsar S.A."/>
            <person name="Yang D."/>
            <person name="Bader C.D."/>
            <person name="Teijaro C.N."/>
            <person name="Fluegel L."/>
            <person name="Davis C.M."/>
            <person name="Simpson J.R."/>
            <person name="Lauterbach L."/>
            <person name="Steele A.D."/>
            <person name="Gui C."/>
            <person name="Meng S."/>
            <person name="Li G."/>
            <person name="Viehrig K."/>
            <person name="Ye F."/>
            <person name="Su P."/>
            <person name="Kiefer A.F."/>
            <person name="Nichols A."/>
            <person name="Cepeda A.J."/>
            <person name="Yan W."/>
            <person name="Fan B."/>
            <person name="Jiang Y."/>
            <person name="Adhikari A."/>
            <person name="Zheng C.-J."/>
            <person name="Schuster L."/>
            <person name="Cowan T.M."/>
            <person name="Smanski M.J."/>
            <person name="Chevrette M.G."/>
            <person name="De Carvalho L.P.S."/>
            <person name="Shen B."/>
        </authorList>
    </citation>
    <scope>NUCLEOTIDE SEQUENCE [LARGE SCALE GENOMIC DNA]</scope>
    <source>
        <strain evidence="6 7">NPDC000087</strain>
    </source>
</reference>
<evidence type="ECO:0000256" key="4">
    <source>
        <dbReference type="ARBA" id="ARBA00023163"/>
    </source>
</evidence>
<name>A0ABW6WD77_9ACTN</name>
<evidence type="ECO:0000259" key="5">
    <source>
        <dbReference type="PROSITE" id="PS50932"/>
    </source>
</evidence>
<dbReference type="PRINTS" id="PR00036">
    <property type="entry name" value="HTHLACI"/>
</dbReference>
<protein>
    <submittedName>
        <fullName evidence="6">LacI family DNA-binding transcriptional regulator</fullName>
    </submittedName>
</protein>
<organism evidence="6 7">
    <name type="scientific">Paractinoplanes globisporus</name>
    <dbReference type="NCBI Taxonomy" id="113565"/>
    <lineage>
        <taxon>Bacteria</taxon>
        <taxon>Bacillati</taxon>
        <taxon>Actinomycetota</taxon>
        <taxon>Actinomycetes</taxon>
        <taxon>Micromonosporales</taxon>
        <taxon>Micromonosporaceae</taxon>
        <taxon>Paractinoplanes</taxon>
    </lineage>
</organism>
<dbReference type="SMART" id="SM00354">
    <property type="entry name" value="HTH_LACI"/>
    <property type="match status" value="1"/>
</dbReference>
<evidence type="ECO:0000313" key="7">
    <source>
        <dbReference type="Proteomes" id="UP001602245"/>
    </source>
</evidence>
<keyword evidence="4" id="KW-0804">Transcription</keyword>
<keyword evidence="3 6" id="KW-0238">DNA-binding</keyword>
<dbReference type="InterPro" id="IPR028082">
    <property type="entry name" value="Peripla_BP_I"/>
</dbReference>
<dbReference type="RefSeq" id="WP_020515795.1">
    <property type="nucleotide sequence ID" value="NZ_JBIAZU010000003.1"/>
</dbReference>
<comment type="caution">
    <text evidence="6">The sequence shown here is derived from an EMBL/GenBank/DDBJ whole genome shotgun (WGS) entry which is preliminary data.</text>
</comment>
<dbReference type="PANTHER" id="PTHR30146">
    <property type="entry name" value="LACI-RELATED TRANSCRIPTIONAL REPRESSOR"/>
    <property type="match status" value="1"/>
</dbReference>
<evidence type="ECO:0000256" key="2">
    <source>
        <dbReference type="ARBA" id="ARBA00023015"/>
    </source>
</evidence>
<dbReference type="CDD" id="cd01392">
    <property type="entry name" value="HTH_LacI"/>
    <property type="match status" value="1"/>
</dbReference>
<dbReference type="Pfam" id="PF00532">
    <property type="entry name" value="Peripla_BP_1"/>
    <property type="match status" value="1"/>
</dbReference>
<dbReference type="Proteomes" id="UP001602245">
    <property type="component" value="Unassembled WGS sequence"/>
</dbReference>